<sequence length="55" mass="6215">MLRAHLPIGSYSFFSEKNLGMFSKAGPFESIGVEERSRVNALERGRGSTVKRREK</sequence>
<dbReference type="EMBL" id="JAXCGZ010004937">
    <property type="protein sequence ID" value="KAK7081423.1"/>
    <property type="molecule type" value="Genomic_DNA"/>
</dbReference>
<comment type="caution">
    <text evidence="1">The sequence shown here is derived from an EMBL/GenBank/DDBJ whole genome shotgun (WGS) entry which is preliminary data.</text>
</comment>
<organism evidence="1 2">
    <name type="scientific">Halocaridina rubra</name>
    <name type="common">Hawaiian red shrimp</name>
    <dbReference type="NCBI Taxonomy" id="373956"/>
    <lineage>
        <taxon>Eukaryota</taxon>
        <taxon>Metazoa</taxon>
        <taxon>Ecdysozoa</taxon>
        <taxon>Arthropoda</taxon>
        <taxon>Crustacea</taxon>
        <taxon>Multicrustacea</taxon>
        <taxon>Malacostraca</taxon>
        <taxon>Eumalacostraca</taxon>
        <taxon>Eucarida</taxon>
        <taxon>Decapoda</taxon>
        <taxon>Pleocyemata</taxon>
        <taxon>Caridea</taxon>
        <taxon>Atyoidea</taxon>
        <taxon>Atyidae</taxon>
        <taxon>Halocaridina</taxon>
    </lineage>
</organism>
<protein>
    <submittedName>
        <fullName evidence="1">Uncharacterized protein</fullName>
    </submittedName>
</protein>
<feature type="non-terminal residue" evidence="1">
    <location>
        <position position="55"/>
    </location>
</feature>
<reference evidence="1 2" key="1">
    <citation type="submission" date="2023-11" db="EMBL/GenBank/DDBJ databases">
        <title>Halocaridina rubra genome assembly.</title>
        <authorList>
            <person name="Smith C."/>
        </authorList>
    </citation>
    <scope>NUCLEOTIDE SEQUENCE [LARGE SCALE GENOMIC DNA]</scope>
    <source>
        <strain evidence="1">EP-1</strain>
        <tissue evidence="1">Whole</tissue>
    </source>
</reference>
<gene>
    <name evidence="1" type="ORF">SK128_011291</name>
</gene>
<keyword evidence="2" id="KW-1185">Reference proteome</keyword>
<accession>A0AAN8XGZ1</accession>
<dbReference type="AlphaFoldDB" id="A0AAN8XGZ1"/>
<name>A0AAN8XGZ1_HALRR</name>
<proteinExistence type="predicted"/>
<evidence type="ECO:0000313" key="2">
    <source>
        <dbReference type="Proteomes" id="UP001381693"/>
    </source>
</evidence>
<dbReference type="Proteomes" id="UP001381693">
    <property type="component" value="Unassembled WGS sequence"/>
</dbReference>
<evidence type="ECO:0000313" key="1">
    <source>
        <dbReference type="EMBL" id="KAK7081423.1"/>
    </source>
</evidence>